<evidence type="ECO:0000313" key="2">
    <source>
        <dbReference type="Proteomes" id="UP000814128"/>
    </source>
</evidence>
<protein>
    <submittedName>
        <fullName evidence="1">Uncharacterized protein</fullName>
    </submittedName>
</protein>
<dbReference type="Proteomes" id="UP000814128">
    <property type="component" value="Unassembled WGS sequence"/>
</dbReference>
<keyword evidence="2" id="KW-1185">Reference proteome</keyword>
<evidence type="ECO:0000313" key="1">
    <source>
        <dbReference type="EMBL" id="KAI0034676.1"/>
    </source>
</evidence>
<accession>A0ACB8QS16</accession>
<proteinExistence type="predicted"/>
<gene>
    <name evidence="1" type="ORF">K488DRAFT_83741</name>
</gene>
<sequence>MANPTSTSPLLGDDHKSESPYPPVSYEGRNTYVVERPAARDRRRPRLQSRFCHYLLATIFTVAVLLHLRRPALHIGHLFGGRKASLGFPTMDSSMSGMPLFDLGDPRVEWECVNGEDFDFSSDRPSHDGRWKATTSLTVPVDASSLFFFSHGSYSYGDVDLVLAESASDVVSVDIEAGYHTRRALDRARACRFKCERFGEGVAILTPKREYPHRDHRDDVYFHLTIRIPPQASALRHIPSLRTSFPLFGQTMHNLTEAIEFGEVGLYSTNRQITTEDIRVREVGVHTTNAAILGSFNTTSNLTLVTSNSPIKVDVTAYNQGSVNNLVMHTTNNVLAANLSLLTSPASSGPGAFEVTATTTNSPLHVNHLTSPADSVLNAKFATTNSPAYVRLDPAFEGTFTASTTHFTPSIQYINAEDPAGRNRERKVHLDFVMRGMARGTVGWEPLEHGRGEPGSVVLSSTNSPVYLTL</sequence>
<reference evidence="1" key="2">
    <citation type="journal article" date="2022" name="New Phytol.">
        <title>Evolutionary transition to the ectomycorrhizal habit in the genomes of a hyperdiverse lineage of mushroom-forming fungi.</title>
        <authorList>
            <person name="Looney B."/>
            <person name="Miyauchi S."/>
            <person name="Morin E."/>
            <person name="Drula E."/>
            <person name="Courty P.E."/>
            <person name="Kohler A."/>
            <person name="Kuo A."/>
            <person name="LaButti K."/>
            <person name="Pangilinan J."/>
            <person name="Lipzen A."/>
            <person name="Riley R."/>
            <person name="Andreopoulos W."/>
            <person name="He G."/>
            <person name="Johnson J."/>
            <person name="Nolan M."/>
            <person name="Tritt A."/>
            <person name="Barry K.W."/>
            <person name="Grigoriev I.V."/>
            <person name="Nagy L.G."/>
            <person name="Hibbett D."/>
            <person name="Henrissat B."/>
            <person name="Matheny P.B."/>
            <person name="Labbe J."/>
            <person name="Martin F.M."/>
        </authorList>
    </citation>
    <scope>NUCLEOTIDE SEQUENCE</scope>
    <source>
        <strain evidence="1">EC-137</strain>
    </source>
</reference>
<organism evidence="1 2">
    <name type="scientific">Vararia minispora EC-137</name>
    <dbReference type="NCBI Taxonomy" id="1314806"/>
    <lineage>
        <taxon>Eukaryota</taxon>
        <taxon>Fungi</taxon>
        <taxon>Dikarya</taxon>
        <taxon>Basidiomycota</taxon>
        <taxon>Agaricomycotina</taxon>
        <taxon>Agaricomycetes</taxon>
        <taxon>Russulales</taxon>
        <taxon>Lachnocladiaceae</taxon>
        <taxon>Vararia</taxon>
    </lineage>
</organism>
<comment type="caution">
    <text evidence="1">The sequence shown here is derived from an EMBL/GenBank/DDBJ whole genome shotgun (WGS) entry which is preliminary data.</text>
</comment>
<reference evidence="1" key="1">
    <citation type="submission" date="2021-02" db="EMBL/GenBank/DDBJ databases">
        <authorList>
            <consortium name="DOE Joint Genome Institute"/>
            <person name="Ahrendt S."/>
            <person name="Looney B.P."/>
            <person name="Miyauchi S."/>
            <person name="Morin E."/>
            <person name="Drula E."/>
            <person name="Courty P.E."/>
            <person name="Chicoki N."/>
            <person name="Fauchery L."/>
            <person name="Kohler A."/>
            <person name="Kuo A."/>
            <person name="Labutti K."/>
            <person name="Pangilinan J."/>
            <person name="Lipzen A."/>
            <person name="Riley R."/>
            <person name="Andreopoulos W."/>
            <person name="He G."/>
            <person name="Johnson J."/>
            <person name="Barry K.W."/>
            <person name="Grigoriev I.V."/>
            <person name="Nagy L."/>
            <person name="Hibbett D."/>
            <person name="Henrissat B."/>
            <person name="Matheny P.B."/>
            <person name="Labbe J."/>
            <person name="Martin F."/>
        </authorList>
    </citation>
    <scope>NUCLEOTIDE SEQUENCE</scope>
    <source>
        <strain evidence="1">EC-137</strain>
    </source>
</reference>
<dbReference type="EMBL" id="MU273496">
    <property type="protein sequence ID" value="KAI0034676.1"/>
    <property type="molecule type" value="Genomic_DNA"/>
</dbReference>
<name>A0ACB8QS16_9AGAM</name>